<name>A0A0H3A2D5_MYCA1</name>
<reference evidence="1 2" key="1">
    <citation type="submission" date="2006-10" db="EMBL/GenBank/DDBJ databases">
        <authorList>
            <person name="Fleischmann R.D."/>
            <person name="Dodson R.J."/>
            <person name="Haft D.H."/>
            <person name="Merkel J.S."/>
            <person name="Nelson W.C."/>
            <person name="Fraser C.M."/>
        </authorList>
    </citation>
    <scope>NUCLEOTIDE SEQUENCE [LARGE SCALE GENOMIC DNA]</scope>
    <source>
        <strain evidence="1 2">104</strain>
    </source>
</reference>
<sequence length="51" mass="5884">MLRSDPQSYFIMTRGDTPYSHILPLSYDELNASLLEGFPDNVVSRFKSEMN</sequence>
<evidence type="ECO:0000313" key="2">
    <source>
        <dbReference type="Proteomes" id="UP000001574"/>
    </source>
</evidence>
<protein>
    <submittedName>
        <fullName evidence="1">Uncharacterized protein</fullName>
    </submittedName>
</protein>
<dbReference type="Proteomes" id="UP000001574">
    <property type="component" value="Chromosome"/>
</dbReference>
<gene>
    <name evidence="1" type="ordered locus">MAV_2417</name>
</gene>
<dbReference type="KEGG" id="mav:MAV_2417"/>
<accession>A0A0H3A2D5</accession>
<organism evidence="1 2">
    <name type="scientific">Mycobacterium avium (strain 104)</name>
    <dbReference type="NCBI Taxonomy" id="243243"/>
    <lineage>
        <taxon>Bacteria</taxon>
        <taxon>Bacillati</taxon>
        <taxon>Actinomycetota</taxon>
        <taxon>Actinomycetes</taxon>
        <taxon>Mycobacteriales</taxon>
        <taxon>Mycobacteriaceae</taxon>
        <taxon>Mycobacterium</taxon>
        <taxon>Mycobacterium avium complex (MAC)</taxon>
    </lineage>
</organism>
<dbReference type="EMBL" id="CP000479">
    <property type="protein sequence ID" value="ABK68267.1"/>
    <property type="molecule type" value="Genomic_DNA"/>
</dbReference>
<dbReference type="HOGENOM" id="CLU_3101039_0_0_11"/>
<dbReference type="AlphaFoldDB" id="A0A0H3A2D5"/>
<proteinExistence type="predicted"/>
<evidence type="ECO:0000313" key="1">
    <source>
        <dbReference type="EMBL" id="ABK68267.1"/>
    </source>
</evidence>